<keyword evidence="3" id="KW-1185">Reference proteome</keyword>
<name>A0ABS7QYG2_9ACTN</name>
<proteinExistence type="predicted"/>
<feature type="compositionally biased region" description="Low complexity" evidence="1">
    <location>
        <begin position="1"/>
        <end position="19"/>
    </location>
</feature>
<dbReference type="Proteomes" id="UP001198565">
    <property type="component" value="Unassembled WGS sequence"/>
</dbReference>
<feature type="compositionally biased region" description="Basic and acidic residues" evidence="1">
    <location>
        <begin position="20"/>
        <end position="31"/>
    </location>
</feature>
<protein>
    <submittedName>
        <fullName evidence="2">Uncharacterized protein</fullName>
    </submittedName>
</protein>
<sequence length="66" mass="7333">MSILNRAAKASANARNIASDLHKQGRDHFNDPTWREAMKDVNSAFDAAYEAGYDHQDIGDAASRIR</sequence>
<dbReference type="RefSeq" id="WP_222979433.1">
    <property type="nucleotide sequence ID" value="NZ_JAINVZ010000012.1"/>
</dbReference>
<comment type="caution">
    <text evidence="2">The sequence shown here is derived from an EMBL/GenBank/DDBJ whole genome shotgun (WGS) entry which is preliminary data.</text>
</comment>
<feature type="region of interest" description="Disordered" evidence="1">
    <location>
        <begin position="1"/>
        <end position="31"/>
    </location>
</feature>
<reference evidence="2 3" key="1">
    <citation type="submission" date="2021-08" db="EMBL/GenBank/DDBJ databases">
        <title>Streptomyces sp. PTM05 isolated from lichen.</title>
        <authorList>
            <person name="Somphong A."/>
            <person name="Phongsopitanun W."/>
            <person name="Tanasupawat S."/>
        </authorList>
    </citation>
    <scope>NUCLEOTIDE SEQUENCE [LARGE SCALE GENOMIC DNA]</scope>
    <source>
        <strain evidence="2 3">Ptm05</strain>
    </source>
</reference>
<evidence type="ECO:0000313" key="3">
    <source>
        <dbReference type="Proteomes" id="UP001198565"/>
    </source>
</evidence>
<organism evidence="2 3">
    <name type="scientific">Streptantibioticus parmotrematis</name>
    <dbReference type="NCBI Taxonomy" id="2873249"/>
    <lineage>
        <taxon>Bacteria</taxon>
        <taxon>Bacillati</taxon>
        <taxon>Actinomycetota</taxon>
        <taxon>Actinomycetes</taxon>
        <taxon>Kitasatosporales</taxon>
        <taxon>Streptomycetaceae</taxon>
        <taxon>Streptantibioticus</taxon>
    </lineage>
</organism>
<accession>A0ABS7QYG2</accession>
<gene>
    <name evidence="2" type="ORF">K7472_18435</name>
</gene>
<evidence type="ECO:0000313" key="2">
    <source>
        <dbReference type="EMBL" id="MBY8886829.1"/>
    </source>
</evidence>
<evidence type="ECO:0000256" key="1">
    <source>
        <dbReference type="SAM" id="MobiDB-lite"/>
    </source>
</evidence>
<dbReference type="EMBL" id="JAINVZ010000012">
    <property type="protein sequence ID" value="MBY8886829.1"/>
    <property type="molecule type" value="Genomic_DNA"/>
</dbReference>